<dbReference type="OrthoDB" id="8532967at2759"/>
<dbReference type="GO" id="GO:0070080">
    <property type="term" value="F:titin Z domain binding"/>
    <property type="evidence" value="ECO:0007669"/>
    <property type="project" value="TreeGrafter"/>
</dbReference>
<dbReference type="Pfam" id="PF09470">
    <property type="entry name" value="Telethonin"/>
    <property type="match status" value="1"/>
</dbReference>
<dbReference type="AlphaFoldDB" id="A0A9Q1FNB8"/>
<evidence type="ECO:0000256" key="1">
    <source>
        <dbReference type="SAM" id="MobiDB-lite"/>
    </source>
</evidence>
<feature type="region of interest" description="Disordered" evidence="1">
    <location>
        <begin position="1"/>
        <end position="72"/>
    </location>
</feature>
<evidence type="ECO:0000313" key="3">
    <source>
        <dbReference type="Proteomes" id="UP001152622"/>
    </source>
</evidence>
<dbReference type="GO" id="GO:0055008">
    <property type="term" value="P:cardiac muscle tissue morphogenesis"/>
    <property type="evidence" value="ECO:0007669"/>
    <property type="project" value="TreeGrafter"/>
</dbReference>
<feature type="compositionally biased region" description="Basic and acidic residues" evidence="1">
    <location>
        <begin position="1"/>
        <end position="11"/>
    </location>
</feature>
<dbReference type="GO" id="GO:0030241">
    <property type="term" value="P:skeletal muscle myosin thick filament assembly"/>
    <property type="evidence" value="ECO:0007669"/>
    <property type="project" value="TreeGrafter"/>
</dbReference>
<dbReference type="GO" id="GO:0003009">
    <property type="term" value="P:skeletal muscle contraction"/>
    <property type="evidence" value="ECO:0007669"/>
    <property type="project" value="TreeGrafter"/>
</dbReference>
<dbReference type="Proteomes" id="UP001152622">
    <property type="component" value="Chromosome 4"/>
</dbReference>
<dbReference type="GO" id="GO:0055003">
    <property type="term" value="P:cardiac myofibril assembly"/>
    <property type="evidence" value="ECO:0007669"/>
    <property type="project" value="TreeGrafter"/>
</dbReference>
<organism evidence="2 3">
    <name type="scientific">Synaphobranchus kaupii</name>
    <name type="common">Kaup's arrowtooth eel</name>
    <dbReference type="NCBI Taxonomy" id="118154"/>
    <lineage>
        <taxon>Eukaryota</taxon>
        <taxon>Metazoa</taxon>
        <taxon>Chordata</taxon>
        <taxon>Craniata</taxon>
        <taxon>Vertebrata</taxon>
        <taxon>Euteleostomi</taxon>
        <taxon>Actinopterygii</taxon>
        <taxon>Neopterygii</taxon>
        <taxon>Teleostei</taxon>
        <taxon>Anguilliformes</taxon>
        <taxon>Synaphobranchidae</taxon>
        <taxon>Synaphobranchus</taxon>
    </lineage>
</organism>
<dbReference type="GO" id="GO:0031432">
    <property type="term" value="F:titin binding"/>
    <property type="evidence" value="ECO:0007669"/>
    <property type="project" value="TreeGrafter"/>
</dbReference>
<feature type="compositionally biased region" description="Basic and acidic residues" evidence="1">
    <location>
        <begin position="56"/>
        <end position="69"/>
    </location>
</feature>
<dbReference type="PANTHER" id="PTHR15143">
    <property type="entry name" value="TELETHONIN"/>
    <property type="match status" value="1"/>
</dbReference>
<dbReference type="EMBL" id="JAINUF010000004">
    <property type="protein sequence ID" value="KAJ8363058.1"/>
    <property type="molecule type" value="Genomic_DNA"/>
</dbReference>
<gene>
    <name evidence="2" type="ORF">SKAU_G00118890</name>
</gene>
<dbReference type="GO" id="GO:0030018">
    <property type="term" value="C:Z disc"/>
    <property type="evidence" value="ECO:0007669"/>
    <property type="project" value="TreeGrafter"/>
</dbReference>
<name>A0A9Q1FNB8_SYNKA</name>
<dbReference type="PANTHER" id="PTHR15143:SF0">
    <property type="entry name" value="TELETHONIN"/>
    <property type="match status" value="1"/>
</dbReference>
<sequence>MSAHQKSECEALNHPGDTSPVPPASPQTEEDHSRASHRQIGRTHSTENKVALPSDRQTDRMQVTEKKLGGAEGVGLSCSVMEENRERGESYSADWHSVELKTRPQDSQTVSATDESRRESFWRQWETRPLVQGCPSGVVRLGAVEQGVREHQQLPYRNTLPLPIFTPAELGLRLGRGAPHGPEDLRPFPTPDGSCPVKRAVGDIVKDLPPAKPIRMEFAKGARSLGRSMSQEAQRG</sequence>
<dbReference type="InterPro" id="IPR023111">
    <property type="entry name" value="Titin-like_dom_sf"/>
</dbReference>
<comment type="caution">
    <text evidence="2">The sequence shown here is derived from an EMBL/GenBank/DDBJ whole genome shotgun (WGS) entry which is preliminary data.</text>
</comment>
<keyword evidence="3" id="KW-1185">Reference proteome</keyword>
<protein>
    <recommendedName>
        <fullName evidence="4">Telethonin</fullName>
    </recommendedName>
</protein>
<dbReference type="GO" id="GO:0030674">
    <property type="term" value="F:protein-macromolecule adaptor activity"/>
    <property type="evidence" value="ECO:0007669"/>
    <property type="project" value="TreeGrafter"/>
</dbReference>
<dbReference type="GO" id="GO:0030240">
    <property type="term" value="P:skeletal muscle thin filament assembly"/>
    <property type="evidence" value="ECO:0007669"/>
    <property type="project" value="TreeGrafter"/>
</dbReference>
<dbReference type="Gene3D" id="2.20.160.10">
    <property type="entry name" value="titin domain like"/>
    <property type="match status" value="1"/>
</dbReference>
<accession>A0A9Q1FNB8</accession>
<evidence type="ECO:0000313" key="2">
    <source>
        <dbReference type="EMBL" id="KAJ8363058.1"/>
    </source>
</evidence>
<dbReference type="GO" id="GO:0060048">
    <property type="term" value="P:cardiac muscle contraction"/>
    <property type="evidence" value="ECO:0007669"/>
    <property type="project" value="TreeGrafter"/>
</dbReference>
<reference evidence="2" key="1">
    <citation type="journal article" date="2023" name="Science">
        <title>Genome structures resolve the early diversification of teleost fishes.</title>
        <authorList>
            <person name="Parey E."/>
            <person name="Louis A."/>
            <person name="Montfort J."/>
            <person name="Bouchez O."/>
            <person name="Roques C."/>
            <person name="Iampietro C."/>
            <person name="Lluch J."/>
            <person name="Castinel A."/>
            <person name="Donnadieu C."/>
            <person name="Desvignes T."/>
            <person name="Floi Bucao C."/>
            <person name="Jouanno E."/>
            <person name="Wen M."/>
            <person name="Mejri S."/>
            <person name="Dirks R."/>
            <person name="Jansen H."/>
            <person name="Henkel C."/>
            <person name="Chen W.J."/>
            <person name="Zahm M."/>
            <person name="Cabau C."/>
            <person name="Klopp C."/>
            <person name="Thompson A.W."/>
            <person name="Robinson-Rechavi M."/>
            <person name="Braasch I."/>
            <person name="Lecointre G."/>
            <person name="Bobe J."/>
            <person name="Postlethwait J.H."/>
            <person name="Berthelot C."/>
            <person name="Roest Crollius H."/>
            <person name="Guiguen Y."/>
        </authorList>
    </citation>
    <scope>NUCLEOTIDE SEQUENCE</scope>
    <source>
        <strain evidence="2">WJC10195</strain>
    </source>
</reference>
<proteinExistence type="predicted"/>
<dbReference type="GO" id="GO:0048769">
    <property type="term" value="P:sarcomerogenesis"/>
    <property type="evidence" value="ECO:0007669"/>
    <property type="project" value="TreeGrafter"/>
</dbReference>
<dbReference type="InterPro" id="IPR015667">
    <property type="entry name" value="Telethonin"/>
</dbReference>
<evidence type="ECO:0008006" key="4">
    <source>
        <dbReference type="Google" id="ProtNLM"/>
    </source>
</evidence>
<dbReference type="GO" id="GO:0008307">
    <property type="term" value="F:structural constituent of muscle"/>
    <property type="evidence" value="ECO:0007669"/>
    <property type="project" value="TreeGrafter"/>
</dbReference>
<dbReference type="GO" id="GO:0035995">
    <property type="term" value="P:detection of muscle stretch"/>
    <property type="evidence" value="ECO:0007669"/>
    <property type="project" value="TreeGrafter"/>
</dbReference>
<feature type="region of interest" description="Disordered" evidence="1">
    <location>
        <begin position="85"/>
        <end position="119"/>
    </location>
</feature>